<dbReference type="InterPro" id="IPR018968">
    <property type="entry name" value="Phasin"/>
</dbReference>
<proteinExistence type="predicted"/>
<dbReference type="NCBIfam" id="TIGR01841">
    <property type="entry name" value="phasin"/>
    <property type="match status" value="1"/>
</dbReference>
<feature type="domain" description="Phasin" evidence="1">
    <location>
        <begin position="6"/>
        <end position="109"/>
    </location>
</feature>
<dbReference type="InterPro" id="IPR010127">
    <property type="entry name" value="Phasin_subfam-1"/>
</dbReference>
<dbReference type="EMBL" id="JBIUZV010000003">
    <property type="protein sequence ID" value="MFJ3045726.1"/>
    <property type="molecule type" value="Genomic_DNA"/>
</dbReference>
<dbReference type="Pfam" id="PF09361">
    <property type="entry name" value="Phasin_2"/>
    <property type="match status" value="1"/>
</dbReference>
<accession>A0ABW8EYV9</accession>
<keyword evidence="3" id="KW-1185">Reference proteome</keyword>
<comment type="caution">
    <text evidence="2">The sequence shown here is derived from an EMBL/GenBank/DDBJ whole genome shotgun (WGS) entry which is preliminary data.</text>
</comment>
<organism evidence="2 3">
    <name type="scientific">Herbaspirillum chlorophenolicum</name>
    <dbReference type="NCBI Taxonomy" id="211589"/>
    <lineage>
        <taxon>Bacteria</taxon>
        <taxon>Pseudomonadati</taxon>
        <taxon>Pseudomonadota</taxon>
        <taxon>Betaproteobacteria</taxon>
        <taxon>Burkholderiales</taxon>
        <taxon>Oxalobacteraceae</taxon>
        <taxon>Herbaspirillum</taxon>
    </lineage>
</organism>
<dbReference type="RefSeq" id="WP_050467159.1">
    <property type="nucleotide sequence ID" value="NZ_JBIUZV010000003.1"/>
</dbReference>
<protein>
    <submittedName>
        <fullName evidence="2">Phasin family protein</fullName>
    </submittedName>
</protein>
<evidence type="ECO:0000313" key="3">
    <source>
        <dbReference type="Proteomes" id="UP001617427"/>
    </source>
</evidence>
<gene>
    <name evidence="2" type="ORF">ACIPEN_07855</name>
</gene>
<sequence length="187" mass="19916">MTTYTEQFSAAAKANFEAQIALFSQLASKTFEGVEKLVDLNLKAAKSSLEEGQATAQKLFAAKDPQEFFSLSTAQAQPTVEKSVAYSRHLSSIFSSTQAELTKTAEAQIAEANRKVISLIDEASKNAPAGSEQAISLLKSTIGNLNAGYEQFSKSAKQAAEVIEANVTNAVDQLSQATTKATKATKK</sequence>
<evidence type="ECO:0000259" key="1">
    <source>
        <dbReference type="Pfam" id="PF09361"/>
    </source>
</evidence>
<reference evidence="2 3" key="1">
    <citation type="submission" date="2024-10" db="EMBL/GenBank/DDBJ databases">
        <title>The Natural Products Discovery Center: Release of the First 8490 Sequenced Strains for Exploring Actinobacteria Biosynthetic Diversity.</title>
        <authorList>
            <person name="Kalkreuter E."/>
            <person name="Kautsar S.A."/>
            <person name="Yang D."/>
            <person name="Bader C.D."/>
            <person name="Teijaro C.N."/>
            <person name="Fluegel L."/>
            <person name="Davis C.M."/>
            <person name="Simpson J.R."/>
            <person name="Lauterbach L."/>
            <person name="Steele A.D."/>
            <person name="Gui C."/>
            <person name="Meng S."/>
            <person name="Li G."/>
            <person name="Viehrig K."/>
            <person name="Ye F."/>
            <person name="Su P."/>
            <person name="Kiefer A.F."/>
            <person name="Nichols A."/>
            <person name="Cepeda A.J."/>
            <person name="Yan W."/>
            <person name="Fan B."/>
            <person name="Jiang Y."/>
            <person name="Adhikari A."/>
            <person name="Zheng C.-J."/>
            <person name="Schuster L."/>
            <person name="Cowan T.M."/>
            <person name="Smanski M.J."/>
            <person name="Chevrette M.G."/>
            <person name="De Carvalho L.P.S."/>
            <person name="Shen B."/>
        </authorList>
    </citation>
    <scope>NUCLEOTIDE SEQUENCE [LARGE SCALE GENOMIC DNA]</scope>
    <source>
        <strain evidence="2 3">NPDC087045</strain>
    </source>
</reference>
<name>A0ABW8EYV9_9BURK</name>
<dbReference type="Proteomes" id="UP001617427">
    <property type="component" value="Unassembled WGS sequence"/>
</dbReference>
<evidence type="ECO:0000313" key="2">
    <source>
        <dbReference type="EMBL" id="MFJ3045726.1"/>
    </source>
</evidence>